<evidence type="ECO:0000313" key="3">
    <source>
        <dbReference type="Proteomes" id="UP000093514"/>
    </source>
</evidence>
<reference evidence="2 3" key="2">
    <citation type="submission" date="2016-08" db="EMBL/GenBank/DDBJ databases">
        <title>Orenia metallireducens sp. nov. strain Z6, a Novel Metal-reducing Firmicute from the Deep Subsurface.</title>
        <authorList>
            <person name="Maxim B.I."/>
            <person name="Kenneth K."/>
            <person name="Flynn T.M."/>
            <person name="Oloughlin E.J."/>
            <person name="Locke R.A."/>
            <person name="Weber J.R."/>
            <person name="Egan S.M."/>
            <person name="Mackie R.I."/>
            <person name="Cann I.K."/>
        </authorList>
    </citation>
    <scope>NUCLEOTIDE SEQUENCE [LARGE SCALE GENOMIC DNA]</scope>
    <source>
        <strain evidence="2 3">Z6</strain>
    </source>
</reference>
<dbReference type="PROSITE" id="PS51257">
    <property type="entry name" value="PROKAR_LIPOPROTEIN"/>
    <property type="match status" value="1"/>
</dbReference>
<dbReference type="AlphaFoldDB" id="A0A1C0A615"/>
<proteinExistence type="predicted"/>
<protein>
    <submittedName>
        <fullName evidence="2">Uncharacterized protein</fullName>
    </submittedName>
</protein>
<dbReference type="InterPro" id="IPR032710">
    <property type="entry name" value="NTF2-like_dom_sf"/>
</dbReference>
<sequence length="255" mass="29138">MKKLSILIFLIMLAISLSGCLVSDKSTKSTQNSGEISAAVADKIEAFFLYNEFDSPRDNWTTENEGVNWNPANDWTVEDIMSLFNSNHDEGYQILTIYESEYDLEYKKDFNKLEDELTEMGSIFIKQPGVYHLGVYYLVSEELKSDIEYQYKHYYNIDLDLKTSLILKDGVESKNLKVIPESQNSAKAIVYFLVYEQNEDIGPLVTDYGTVTFQFTKVSGEWLIDRMVINYLDVDDAPVDQIEAAPDWVQAASGI</sequence>
<dbReference type="Proteomes" id="UP000093514">
    <property type="component" value="Unassembled WGS sequence"/>
</dbReference>
<comment type="caution">
    <text evidence="2">The sequence shown here is derived from an EMBL/GenBank/DDBJ whole genome shotgun (WGS) entry which is preliminary data.</text>
</comment>
<accession>A0A1C0A615</accession>
<dbReference type="SUPFAM" id="SSF54427">
    <property type="entry name" value="NTF2-like"/>
    <property type="match status" value="1"/>
</dbReference>
<evidence type="ECO:0000313" key="2">
    <source>
        <dbReference type="EMBL" id="OCL25592.1"/>
    </source>
</evidence>
<dbReference type="OrthoDB" id="2112682at2"/>
<dbReference type="Gene3D" id="3.10.450.50">
    <property type="match status" value="1"/>
</dbReference>
<evidence type="ECO:0000256" key="1">
    <source>
        <dbReference type="SAM" id="SignalP"/>
    </source>
</evidence>
<feature type="chain" id="PRO_5039559052" evidence="1">
    <location>
        <begin position="20"/>
        <end position="255"/>
    </location>
</feature>
<gene>
    <name evidence="2" type="ORF">U472_14780</name>
</gene>
<dbReference type="EMBL" id="LWDV01000010">
    <property type="protein sequence ID" value="OCL25592.1"/>
    <property type="molecule type" value="Genomic_DNA"/>
</dbReference>
<dbReference type="RefSeq" id="WP_068719504.1">
    <property type="nucleotide sequence ID" value="NZ_LWDV01000010.1"/>
</dbReference>
<organism evidence="2 3">
    <name type="scientific">Orenia metallireducens</name>
    <dbReference type="NCBI Taxonomy" id="1413210"/>
    <lineage>
        <taxon>Bacteria</taxon>
        <taxon>Bacillati</taxon>
        <taxon>Bacillota</taxon>
        <taxon>Clostridia</taxon>
        <taxon>Halanaerobiales</taxon>
        <taxon>Halobacteroidaceae</taxon>
        <taxon>Orenia</taxon>
    </lineage>
</organism>
<keyword evidence="3" id="KW-1185">Reference proteome</keyword>
<reference evidence="3" key="1">
    <citation type="submission" date="2016-07" db="EMBL/GenBank/DDBJ databases">
        <authorList>
            <person name="Florea S."/>
            <person name="Webb J.S."/>
            <person name="Jaromczyk J."/>
            <person name="Schardl C.L."/>
        </authorList>
    </citation>
    <scope>NUCLEOTIDE SEQUENCE [LARGE SCALE GENOMIC DNA]</scope>
    <source>
        <strain evidence="3">Z6</strain>
    </source>
</reference>
<feature type="signal peptide" evidence="1">
    <location>
        <begin position="1"/>
        <end position="19"/>
    </location>
</feature>
<keyword evidence="1" id="KW-0732">Signal</keyword>
<name>A0A1C0A615_9FIRM</name>